<dbReference type="Proteomes" id="UP000317429">
    <property type="component" value="Chromosome"/>
</dbReference>
<evidence type="ECO:0000313" key="4">
    <source>
        <dbReference type="Proteomes" id="UP000317429"/>
    </source>
</evidence>
<dbReference type="Gene3D" id="2.40.128.110">
    <property type="entry name" value="Lipid/polyisoprenoid-binding, YceI-like"/>
    <property type="match status" value="1"/>
</dbReference>
<sequence precursor="true">MRRSSLLAVVACAFGMAPWAYAQPERLAVDPAHTSVVFSISHMELSFCYGMFKSVGGDVMFDRQDPSACQFQFVVNVGSIDTAQPKRDQHLLSADFFDAEQFPQITFVSKAVKLVQDANGRPVYQVAGDMTLHGVTREMTLPVVLVGDKTNPQSGQTQVGFLCQTTIKRSDFGMSGSLGPIGDAVGVTVSFEATPPQPQQPQ</sequence>
<feature type="domain" description="Lipid/polyisoprenoid-binding YceI-like" evidence="2">
    <location>
        <begin position="26"/>
        <end position="194"/>
    </location>
</feature>
<dbReference type="AlphaFoldDB" id="A0A518DI88"/>
<name>A0A518DI88_9BACT</name>
<dbReference type="InterPro" id="IPR036761">
    <property type="entry name" value="TTHA0802/YceI-like_sf"/>
</dbReference>
<keyword evidence="4" id="KW-1185">Reference proteome</keyword>
<dbReference type="Pfam" id="PF04264">
    <property type="entry name" value="YceI"/>
    <property type="match status" value="1"/>
</dbReference>
<feature type="chain" id="PRO_5021849308" description="Lipid/polyisoprenoid-binding YceI-like domain-containing protein" evidence="1">
    <location>
        <begin position="23"/>
        <end position="202"/>
    </location>
</feature>
<evidence type="ECO:0000256" key="1">
    <source>
        <dbReference type="SAM" id="SignalP"/>
    </source>
</evidence>
<dbReference type="EMBL" id="CP036291">
    <property type="protein sequence ID" value="QDU91185.1"/>
    <property type="molecule type" value="Genomic_DNA"/>
</dbReference>
<dbReference type="SUPFAM" id="SSF101874">
    <property type="entry name" value="YceI-like"/>
    <property type="match status" value="1"/>
</dbReference>
<organism evidence="3 4">
    <name type="scientific">Pirellulimonas nuda</name>
    <dbReference type="NCBI Taxonomy" id="2528009"/>
    <lineage>
        <taxon>Bacteria</taxon>
        <taxon>Pseudomonadati</taxon>
        <taxon>Planctomycetota</taxon>
        <taxon>Planctomycetia</taxon>
        <taxon>Pirellulales</taxon>
        <taxon>Lacipirellulaceae</taxon>
        <taxon>Pirellulimonas</taxon>
    </lineage>
</organism>
<protein>
    <recommendedName>
        <fullName evidence="2">Lipid/polyisoprenoid-binding YceI-like domain-containing protein</fullName>
    </recommendedName>
</protein>
<accession>A0A518DI88</accession>
<dbReference type="KEGG" id="pnd:Pla175_46050"/>
<dbReference type="PANTHER" id="PTHR34406">
    <property type="entry name" value="PROTEIN YCEI"/>
    <property type="match status" value="1"/>
</dbReference>
<dbReference type="SMART" id="SM00867">
    <property type="entry name" value="YceI"/>
    <property type="match status" value="1"/>
</dbReference>
<reference evidence="3 4" key="1">
    <citation type="submission" date="2019-02" db="EMBL/GenBank/DDBJ databases">
        <title>Deep-cultivation of Planctomycetes and their phenomic and genomic characterization uncovers novel biology.</title>
        <authorList>
            <person name="Wiegand S."/>
            <person name="Jogler M."/>
            <person name="Boedeker C."/>
            <person name="Pinto D."/>
            <person name="Vollmers J."/>
            <person name="Rivas-Marin E."/>
            <person name="Kohn T."/>
            <person name="Peeters S.H."/>
            <person name="Heuer A."/>
            <person name="Rast P."/>
            <person name="Oberbeckmann S."/>
            <person name="Bunk B."/>
            <person name="Jeske O."/>
            <person name="Meyerdierks A."/>
            <person name="Storesund J.E."/>
            <person name="Kallscheuer N."/>
            <person name="Luecker S."/>
            <person name="Lage O.M."/>
            <person name="Pohl T."/>
            <person name="Merkel B.J."/>
            <person name="Hornburger P."/>
            <person name="Mueller R.-W."/>
            <person name="Bruemmer F."/>
            <person name="Labrenz M."/>
            <person name="Spormann A.M."/>
            <person name="Op den Camp H."/>
            <person name="Overmann J."/>
            <person name="Amann R."/>
            <person name="Jetten M.S.M."/>
            <person name="Mascher T."/>
            <person name="Medema M.H."/>
            <person name="Devos D.P."/>
            <person name="Kaster A.-K."/>
            <person name="Ovreas L."/>
            <person name="Rohde M."/>
            <person name="Galperin M.Y."/>
            <person name="Jogler C."/>
        </authorList>
    </citation>
    <scope>NUCLEOTIDE SEQUENCE [LARGE SCALE GENOMIC DNA]</scope>
    <source>
        <strain evidence="3 4">Pla175</strain>
    </source>
</reference>
<keyword evidence="1" id="KW-0732">Signal</keyword>
<dbReference type="InterPro" id="IPR007372">
    <property type="entry name" value="Lipid/polyisoprenoid-bd_YceI"/>
</dbReference>
<gene>
    <name evidence="3" type="ORF">Pla175_46050</name>
</gene>
<proteinExistence type="predicted"/>
<evidence type="ECO:0000259" key="2">
    <source>
        <dbReference type="SMART" id="SM00867"/>
    </source>
</evidence>
<dbReference type="OrthoDB" id="9811006at2"/>
<dbReference type="RefSeq" id="WP_145291066.1">
    <property type="nucleotide sequence ID" value="NZ_CP036291.1"/>
</dbReference>
<evidence type="ECO:0000313" key="3">
    <source>
        <dbReference type="EMBL" id="QDU91185.1"/>
    </source>
</evidence>
<dbReference type="PANTHER" id="PTHR34406:SF1">
    <property type="entry name" value="PROTEIN YCEI"/>
    <property type="match status" value="1"/>
</dbReference>
<feature type="signal peptide" evidence="1">
    <location>
        <begin position="1"/>
        <end position="22"/>
    </location>
</feature>